<feature type="region of interest" description="Disordered" evidence="1">
    <location>
        <begin position="1"/>
        <end position="41"/>
    </location>
</feature>
<name>A0A6U3TZG5_9STRA</name>
<organism evidence="2">
    <name type="scientific">Ditylum brightwellii</name>
    <dbReference type="NCBI Taxonomy" id="49249"/>
    <lineage>
        <taxon>Eukaryota</taxon>
        <taxon>Sar</taxon>
        <taxon>Stramenopiles</taxon>
        <taxon>Ochrophyta</taxon>
        <taxon>Bacillariophyta</taxon>
        <taxon>Mediophyceae</taxon>
        <taxon>Lithodesmiophycidae</taxon>
        <taxon>Lithodesmiales</taxon>
        <taxon>Lithodesmiaceae</taxon>
        <taxon>Ditylum</taxon>
    </lineage>
</organism>
<evidence type="ECO:0000256" key="1">
    <source>
        <dbReference type="SAM" id="MobiDB-lite"/>
    </source>
</evidence>
<feature type="compositionally biased region" description="Low complexity" evidence="1">
    <location>
        <begin position="28"/>
        <end position="41"/>
    </location>
</feature>
<feature type="compositionally biased region" description="Basic and acidic residues" evidence="1">
    <location>
        <begin position="10"/>
        <end position="22"/>
    </location>
</feature>
<dbReference type="AlphaFoldDB" id="A0A6U3TZG5"/>
<sequence length="429" mass="47752">MAHPAKRAKLQGDAHDDHDDKSIMLGTSSSSPSSGPNDDSGFATSPLVLQLVIPYLPCGHLRVISQLNHACRHLAWHDYKSRFSDCGSSDDEDGHHHHVTNKKKEAVIRSYAQKTCPLECHPENPWNSDEELLKPRCVNKESSETKNLWTFQWKEFGNLQRQDQEIKLVKPQELIPANTSTITTIAHSSIRGSSILIVAVRTYSTTGETITEDDLDDDGYEDRRKEIWAITYDISSSTTTTAPCQPVILHQISGSPVQPEWFGYYEGFTLGSTSRSGNGNVFATMVAVPDGCEHDNDAPPEISVFEIQSKTSGEWGVVIRKEHILVETFNHVGDYSEVRLSLDTNGDYLSIMNPEKYGDEGGWTIVKTTTGEKVFETKGIALGEGDAYFTPDDELVVANWFDETEDFVDNLRSSLSTSCFARGVIMRGR</sequence>
<reference evidence="2" key="1">
    <citation type="submission" date="2021-01" db="EMBL/GenBank/DDBJ databases">
        <authorList>
            <person name="Corre E."/>
            <person name="Pelletier E."/>
            <person name="Niang G."/>
            <person name="Scheremetjew M."/>
            <person name="Finn R."/>
            <person name="Kale V."/>
            <person name="Holt S."/>
            <person name="Cochrane G."/>
            <person name="Meng A."/>
            <person name="Brown T."/>
            <person name="Cohen L."/>
        </authorList>
    </citation>
    <scope>NUCLEOTIDE SEQUENCE</scope>
    <source>
        <strain evidence="2">Pop2</strain>
    </source>
</reference>
<dbReference type="EMBL" id="HBGN01031690">
    <property type="protein sequence ID" value="CAD9348500.1"/>
    <property type="molecule type" value="Transcribed_RNA"/>
</dbReference>
<evidence type="ECO:0000313" key="2">
    <source>
        <dbReference type="EMBL" id="CAD9348500.1"/>
    </source>
</evidence>
<gene>
    <name evidence="2" type="ORF">DBRI1063_LOCUS20447</name>
</gene>
<proteinExistence type="predicted"/>
<accession>A0A6U3TZG5</accession>
<protein>
    <submittedName>
        <fullName evidence="2">Uncharacterized protein</fullName>
    </submittedName>
</protein>